<accession>A0ABU7LGD6</accession>
<dbReference type="InterPro" id="IPR009057">
    <property type="entry name" value="Homeodomain-like_sf"/>
</dbReference>
<keyword evidence="7" id="KW-1185">Reference proteome</keyword>
<feature type="domain" description="HTH tetR-type" evidence="5">
    <location>
        <begin position="13"/>
        <end position="73"/>
    </location>
</feature>
<evidence type="ECO:0000259" key="5">
    <source>
        <dbReference type="PROSITE" id="PS50977"/>
    </source>
</evidence>
<dbReference type="SUPFAM" id="SSF46689">
    <property type="entry name" value="Homeodomain-like"/>
    <property type="match status" value="1"/>
</dbReference>
<proteinExistence type="predicted"/>
<dbReference type="InterPro" id="IPR036271">
    <property type="entry name" value="Tet_transcr_reg_TetR-rel_C_sf"/>
</dbReference>
<dbReference type="Pfam" id="PF13305">
    <property type="entry name" value="TetR_C_33"/>
    <property type="match status" value="1"/>
</dbReference>
<dbReference type="InterPro" id="IPR001647">
    <property type="entry name" value="HTH_TetR"/>
</dbReference>
<evidence type="ECO:0000256" key="3">
    <source>
        <dbReference type="ARBA" id="ARBA00023163"/>
    </source>
</evidence>
<comment type="caution">
    <text evidence="6">The sequence shown here is derived from an EMBL/GenBank/DDBJ whole genome shotgun (WGS) entry which is preliminary data.</text>
</comment>
<dbReference type="PROSITE" id="PS50977">
    <property type="entry name" value="HTH_TETR_2"/>
    <property type="match status" value="1"/>
</dbReference>
<evidence type="ECO:0000256" key="2">
    <source>
        <dbReference type="ARBA" id="ARBA00023125"/>
    </source>
</evidence>
<feature type="DNA-binding region" description="H-T-H motif" evidence="4">
    <location>
        <begin position="36"/>
        <end position="55"/>
    </location>
</feature>
<name>A0ABU7LGD6_9NOCA</name>
<sequence>MARDNSRPIRRRTLTRDKVIDAAIDAVDEAGWEQLSMSTLSGRLGIVAASLYNHVRGLDDVRAAVQARAMTDLGIHLREVAMGRSGRDGLRALIDAHRSWATTHPRRYQALTTAPVDRDSLITAGLDANAALGSMLTSCGVPEERALEITIGMFSALHGFAILENSGFLGNEIDLDRIYESVVQGALSHLPTPSGADVN</sequence>
<evidence type="ECO:0000256" key="4">
    <source>
        <dbReference type="PROSITE-ProRule" id="PRU00335"/>
    </source>
</evidence>
<organism evidence="6 7">
    <name type="scientific">Rhodococcus artemisiae</name>
    <dbReference type="NCBI Taxonomy" id="714159"/>
    <lineage>
        <taxon>Bacteria</taxon>
        <taxon>Bacillati</taxon>
        <taxon>Actinomycetota</taxon>
        <taxon>Actinomycetes</taxon>
        <taxon>Mycobacteriales</taxon>
        <taxon>Nocardiaceae</taxon>
        <taxon>Rhodococcus</taxon>
    </lineage>
</organism>
<protein>
    <submittedName>
        <fullName evidence="6">WHG domain-containing protein</fullName>
    </submittedName>
</protein>
<evidence type="ECO:0000313" key="7">
    <source>
        <dbReference type="Proteomes" id="UP001336020"/>
    </source>
</evidence>
<dbReference type="Gene3D" id="1.10.10.60">
    <property type="entry name" value="Homeodomain-like"/>
    <property type="match status" value="1"/>
</dbReference>
<dbReference type="InterPro" id="IPR025996">
    <property type="entry name" value="MT1864/Rv1816-like_C"/>
</dbReference>
<evidence type="ECO:0000313" key="6">
    <source>
        <dbReference type="EMBL" id="MEE2060616.1"/>
    </source>
</evidence>
<reference evidence="6 7" key="1">
    <citation type="submission" date="2023-07" db="EMBL/GenBank/DDBJ databases">
        <authorList>
            <person name="Girao M."/>
            <person name="Carvalho M.F."/>
        </authorList>
    </citation>
    <scope>NUCLEOTIDE SEQUENCE [LARGE SCALE GENOMIC DNA]</scope>
    <source>
        <strain evidence="6 7">YIM65754</strain>
    </source>
</reference>
<dbReference type="Proteomes" id="UP001336020">
    <property type="component" value="Unassembled WGS sequence"/>
</dbReference>
<keyword evidence="2 4" id="KW-0238">DNA-binding</keyword>
<dbReference type="EMBL" id="JAUTXY010000013">
    <property type="protein sequence ID" value="MEE2060616.1"/>
    <property type="molecule type" value="Genomic_DNA"/>
</dbReference>
<keyword evidence="1" id="KW-0805">Transcription regulation</keyword>
<keyword evidence="3" id="KW-0804">Transcription</keyword>
<dbReference type="Gene3D" id="1.10.357.10">
    <property type="entry name" value="Tetracycline Repressor, domain 2"/>
    <property type="match status" value="1"/>
</dbReference>
<dbReference type="RefSeq" id="WP_330135791.1">
    <property type="nucleotide sequence ID" value="NZ_JAUTXY010000013.1"/>
</dbReference>
<gene>
    <name evidence="6" type="ORF">Q7514_24120</name>
</gene>
<dbReference type="SUPFAM" id="SSF48498">
    <property type="entry name" value="Tetracyclin repressor-like, C-terminal domain"/>
    <property type="match status" value="1"/>
</dbReference>
<evidence type="ECO:0000256" key="1">
    <source>
        <dbReference type="ARBA" id="ARBA00023015"/>
    </source>
</evidence>